<dbReference type="AlphaFoldDB" id="A0A9X0AE38"/>
<dbReference type="EMBL" id="JAPEIS010000012">
    <property type="protein sequence ID" value="KAJ8061057.1"/>
    <property type="molecule type" value="Genomic_DNA"/>
</dbReference>
<protein>
    <submittedName>
        <fullName evidence="2">Uncharacterized protein</fullName>
    </submittedName>
</protein>
<reference evidence="2" key="1">
    <citation type="submission" date="2022-11" db="EMBL/GenBank/DDBJ databases">
        <title>Genome Resource of Sclerotinia nivalis Strain SnTB1, a Plant Pathogen Isolated from American Ginseng.</title>
        <authorList>
            <person name="Fan S."/>
        </authorList>
    </citation>
    <scope>NUCLEOTIDE SEQUENCE</scope>
    <source>
        <strain evidence="2">SnTB1</strain>
    </source>
</reference>
<proteinExistence type="predicted"/>
<feature type="compositionally biased region" description="Low complexity" evidence="1">
    <location>
        <begin position="79"/>
        <end position="89"/>
    </location>
</feature>
<feature type="compositionally biased region" description="Basic residues" evidence="1">
    <location>
        <begin position="101"/>
        <end position="110"/>
    </location>
</feature>
<evidence type="ECO:0000313" key="3">
    <source>
        <dbReference type="Proteomes" id="UP001152300"/>
    </source>
</evidence>
<comment type="caution">
    <text evidence="2">The sequence shown here is derived from an EMBL/GenBank/DDBJ whole genome shotgun (WGS) entry which is preliminary data.</text>
</comment>
<evidence type="ECO:0000256" key="1">
    <source>
        <dbReference type="SAM" id="MobiDB-lite"/>
    </source>
</evidence>
<sequence>MVHKFVRRNLNQKIQLGIEEDLFREDIESCGDIVGFIIEDVGGNPRTVRTTMKKGIKNPIRQPSTPTQSQSPKRTNKGSRSSPLSIRLLSLEKKTPSLQRSKAKRFHSRVSRFGSSSRLESVALVENTEGGRLLKK</sequence>
<accession>A0A9X0AE38</accession>
<dbReference type="Proteomes" id="UP001152300">
    <property type="component" value="Unassembled WGS sequence"/>
</dbReference>
<name>A0A9X0AE38_9HELO</name>
<feature type="region of interest" description="Disordered" evidence="1">
    <location>
        <begin position="48"/>
        <end position="116"/>
    </location>
</feature>
<evidence type="ECO:0000313" key="2">
    <source>
        <dbReference type="EMBL" id="KAJ8061057.1"/>
    </source>
</evidence>
<keyword evidence="3" id="KW-1185">Reference proteome</keyword>
<gene>
    <name evidence="2" type="ORF">OCU04_010134</name>
</gene>
<feature type="compositionally biased region" description="Polar residues" evidence="1">
    <location>
        <begin position="61"/>
        <end position="73"/>
    </location>
</feature>
<organism evidence="2 3">
    <name type="scientific">Sclerotinia nivalis</name>
    <dbReference type="NCBI Taxonomy" id="352851"/>
    <lineage>
        <taxon>Eukaryota</taxon>
        <taxon>Fungi</taxon>
        <taxon>Dikarya</taxon>
        <taxon>Ascomycota</taxon>
        <taxon>Pezizomycotina</taxon>
        <taxon>Leotiomycetes</taxon>
        <taxon>Helotiales</taxon>
        <taxon>Sclerotiniaceae</taxon>
        <taxon>Sclerotinia</taxon>
    </lineage>
</organism>